<keyword evidence="6" id="KW-1185">Reference proteome</keyword>
<dbReference type="GO" id="GO:0016114">
    <property type="term" value="P:terpenoid biosynthetic process"/>
    <property type="evidence" value="ECO:0007669"/>
    <property type="project" value="InterPro"/>
</dbReference>
<keyword evidence="1" id="KW-0479">Metal-binding</keyword>
<dbReference type="Gene3D" id="1.10.600.10">
    <property type="entry name" value="Farnesyl Diphosphate Synthase"/>
    <property type="match status" value="1"/>
</dbReference>
<keyword evidence="3" id="KW-0812">Transmembrane</keyword>
<protein>
    <recommendedName>
        <fullName evidence="4">Terpene synthase metal-binding domain-containing protein</fullName>
    </recommendedName>
</protein>
<name>A0A9R1WYF8_LACSA</name>
<organism evidence="5 6">
    <name type="scientific">Lactuca sativa</name>
    <name type="common">Garden lettuce</name>
    <dbReference type="NCBI Taxonomy" id="4236"/>
    <lineage>
        <taxon>Eukaryota</taxon>
        <taxon>Viridiplantae</taxon>
        <taxon>Streptophyta</taxon>
        <taxon>Embryophyta</taxon>
        <taxon>Tracheophyta</taxon>
        <taxon>Spermatophyta</taxon>
        <taxon>Magnoliopsida</taxon>
        <taxon>eudicotyledons</taxon>
        <taxon>Gunneridae</taxon>
        <taxon>Pentapetalae</taxon>
        <taxon>asterids</taxon>
        <taxon>campanulids</taxon>
        <taxon>Asterales</taxon>
        <taxon>Asteraceae</taxon>
        <taxon>Cichorioideae</taxon>
        <taxon>Cichorieae</taxon>
        <taxon>Lactucinae</taxon>
        <taxon>Lactuca</taxon>
    </lineage>
</organism>
<dbReference type="InterPro" id="IPR005630">
    <property type="entry name" value="Terpene_synthase_metal-bd"/>
</dbReference>
<evidence type="ECO:0000259" key="4">
    <source>
        <dbReference type="Pfam" id="PF03936"/>
    </source>
</evidence>
<evidence type="ECO:0000256" key="1">
    <source>
        <dbReference type="ARBA" id="ARBA00022723"/>
    </source>
</evidence>
<evidence type="ECO:0000256" key="3">
    <source>
        <dbReference type="SAM" id="Phobius"/>
    </source>
</evidence>
<dbReference type="GO" id="GO:0010333">
    <property type="term" value="F:terpene synthase activity"/>
    <property type="evidence" value="ECO:0007669"/>
    <property type="project" value="InterPro"/>
</dbReference>
<accession>A0A9R1WYF8</accession>
<comment type="caution">
    <text evidence="5">The sequence shown here is derived from an EMBL/GenBank/DDBJ whole genome shotgun (WGS) entry which is preliminary data.</text>
</comment>
<dbReference type="PANTHER" id="PTHR31225:SF9">
    <property type="entry name" value="TERPENE SYNTHASE 10"/>
    <property type="match status" value="1"/>
</dbReference>
<dbReference type="InterPro" id="IPR008949">
    <property type="entry name" value="Isoprenoid_synthase_dom_sf"/>
</dbReference>
<dbReference type="Pfam" id="PF03936">
    <property type="entry name" value="Terpene_synth_C"/>
    <property type="match status" value="1"/>
</dbReference>
<dbReference type="Proteomes" id="UP000235145">
    <property type="component" value="Unassembled WGS sequence"/>
</dbReference>
<proteinExistence type="predicted"/>
<sequence length="175" mass="19901">MVEAWWYHNGHTPTLEEYLEKGYVSVGAPIILMHLSFLTLISATIVEILQGIEGAENIVRYSSLILRLADDLGTSSDEIARGNNPKSIQCYMHETGATEEEARKYIELLIIKTWKKLNKAREGAKSRFSWEFHNGATNLARIEQYMYSNRDGYGRPDLTKSQVISPFFNPTLGIE</sequence>
<dbReference type="GO" id="GO:0000287">
    <property type="term" value="F:magnesium ion binding"/>
    <property type="evidence" value="ECO:0007669"/>
    <property type="project" value="InterPro"/>
</dbReference>
<keyword evidence="3" id="KW-0472">Membrane</keyword>
<gene>
    <name evidence="5" type="ORF">LSAT_V11C800446510</name>
</gene>
<dbReference type="EMBL" id="NBSK02000008">
    <property type="protein sequence ID" value="KAJ0192246.1"/>
    <property type="molecule type" value="Genomic_DNA"/>
</dbReference>
<dbReference type="InterPro" id="IPR050148">
    <property type="entry name" value="Terpene_synthase-like"/>
</dbReference>
<keyword evidence="2" id="KW-0460">Magnesium</keyword>
<dbReference type="SUPFAM" id="SSF48576">
    <property type="entry name" value="Terpenoid synthases"/>
    <property type="match status" value="1"/>
</dbReference>
<evidence type="ECO:0000313" key="6">
    <source>
        <dbReference type="Proteomes" id="UP000235145"/>
    </source>
</evidence>
<evidence type="ECO:0000313" key="5">
    <source>
        <dbReference type="EMBL" id="KAJ0192246.1"/>
    </source>
</evidence>
<feature type="transmembrane region" description="Helical" evidence="3">
    <location>
        <begin position="23"/>
        <end position="46"/>
    </location>
</feature>
<evidence type="ECO:0000256" key="2">
    <source>
        <dbReference type="ARBA" id="ARBA00022842"/>
    </source>
</evidence>
<dbReference type="PANTHER" id="PTHR31225">
    <property type="entry name" value="OS04G0344100 PROTEIN-RELATED"/>
    <property type="match status" value="1"/>
</dbReference>
<dbReference type="AlphaFoldDB" id="A0A9R1WYF8"/>
<feature type="domain" description="Terpene synthase metal-binding" evidence="4">
    <location>
        <begin position="1"/>
        <end position="116"/>
    </location>
</feature>
<keyword evidence="3" id="KW-1133">Transmembrane helix</keyword>
<reference evidence="5 6" key="1">
    <citation type="journal article" date="2017" name="Nat. Commun.">
        <title>Genome assembly with in vitro proximity ligation data and whole-genome triplication in lettuce.</title>
        <authorList>
            <person name="Reyes-Chin-Wo S."/>
            <person name="Wang Z."/>
            <person name="Yang X."/>
            <person name="Kozik A."/>
            <person name="Arikit S."/>
            <person name="Song C."/>
            <person name="Xia L."/>
            <person name="Froenicke L."/>
            <person name="Lavelle D.O."/>
            <person name="Truco M.J."/>
            <person name="Xia R."/>
            <person name="Zhu S."/>
            <person name="Xu C."/>
            <person name="Xu H."/>
            <person name="Xu X."/>
            <person name="Cox K."/>
            <person name="Korf I."/>
            <person name="Meyers B.C."/>
            <person name="Michelmore R.W."/>
        </authorList>
    </citation>
    <scope>NUCLEOTIDE SEQUENCE [LARGE SCALE GENOMIC DNA]</scope>
    <source>
        <strain evidence="6">cv. Salinas</strain>
        <tissue evidence="5">Seedlings</tissue>
    </source>
</reference>